<evidence type="ECO:0000313" key="38">
    <source>
        <dbReference type="EMBL" id="ECS9493653.1"/>
    </source>
</evidence>
<dbReference type="EMBL" id="AAKRVG010000037">
    <property type="protein sequence ID" value="ECV5590062.1"/>
    <property type="molecule type" value="Genomic_DNA"/>
</dbReference>
<accession>A0A3V9S5E5</accession>
<dbReference type="EMBL" id="AAHGZJ010000005">
    <property type="protein sequence ID" value="EBV9903678.1"/>
    <property type="molecule type" value="Genomic_DNA"/>
</dbReference>
<evidence type="ECO:0000313" key="77">
    <source>
        <dbReference type="EMBL" id="EDH5129274.1"/>
    </source>
</evidence>
<dbReference type="EMBL" id="AAMHPQ010000011">
    <property type="protein sequence ID" value="EDH4306901.1"/>
    <property type="molecule type" value="Genomic_DNA"/>
</dbReference>
<dbReference type="EMBL" id="AAKSWN010000033">
    <property type="protein sequence ID" value="ECV0373092.1"/>
    <property type="molecule type" value="Genomic_DNA"/>
</dbReference>
<evidence type="ECO:0000313" key="70">
    <source>
        <dbReference type="EMBL" id="EDF3874532.1"/>
    </source>
</evidence>
<dbReference type="EMBL" id="AAGHXH010000031">
    <property type="protein sequence ID" value="EBO2495331.1"/>
    <property type="molecule type" value="Genomic_DNA"/>
</dbReference>
<evidence type="ECO:0000313" key="41">
    <source>
        <dbReference type="EMBL" id="ECT1656216.1"/>
    </source>
</evidence>
<dbReference type="EMBL" id="AALNXO010000062">
    <property type="protein sequence ID" value="EDB5655105.1"/>
    <property type="molecule type" value="Genomic_DNA"/>
</dbReference>
<evidence type="ECO:0000313" key="69">
    <source>
        <dbReference type="EMBL" id="EDC6715801.1"/>
    </source>
</evidence>
<dbReference type="EMBL" id="AAKPHH010000060">
    <property type="protein sequence ID" value="ECU2380608.1"/>
    <property type="molecule type" value="Genomic_DNA"/>
</dbReference>
<dbReference type="EMBL" id="AAKTJV010000035">
    <property type="protein sequence ID" value="ECV4831312.1"/>
    <property type="molecule type" value="Genomic_DNA"/>
</dbReference>
<evidence type="ECO:0000313" key="3">
    <source>
        <dbReference type="EMBL" id="EBM8422953.1"/>
    </source>
</evidence>
<evidence type="ECO:0000313" key="59">
    <source>
        <dbReference type="EMBL" id="ECV4439724.1"/>
    </source>
</evidence>
<evidence type="ECO:0000313" key="60">
    <source>
        <dbReference type="EMBL" id="ECV4831312.1"/>
    </source>
</evidence>
<evidence type="ECO:0000313" key="26">
    <source>
        <dbReference type="EMBL" id="ECA4440790.1"/>
    </source>
</evidence>
<dbReference type="EMBL" id="AAHQUD010000025">
    <property type="protein sequence ID" value="EBZ3306570.1"/>
    <property type="molecule type" value="Genomic_DNA"/>
</dbReference>
<dbReference type="EMBL" id="SQSB01000001">
    <property type="protein sequence ID" value="KAA8323002.1"/>
    <property type="molecule type" value="Genomic_DNA"/>
</dbReference>
<evidence type="ECO:0000313" key="39">
    <source>
        <dbReference type="EMBL" id="ECT0511184.1"/>
    </source>
</evidence>
<dbReference type="Proteomes" id="UP000839916">
    <property type="component" value="Unassembled WGS sequence"/>
</dbReference>
<evidence type="ECO:0000313" key="29">
    <source>
        <dbReference type="EMBL" id="ECA8833005.1"/>
    </source>
</evidence>
<dbReference type="EMBL" id="AAKLTE010000040">
    <property type="protein sequence ID" value="ECT1151131.1"/>
    <property type="molecule type" value="Genomic_DNA"/>
</dbReference>
<evidence type="ECO:0000313" key="61">
    <source>
        <dbReference type="EMBL" id="ECV5198068.1"/>
    </source>
</evidence>
<dbReference type="EMBL" id="AAHHJF010000025">
    <property type="protein sequence ID" value="EBW5970103.1"/>
    <property type="molecule type" value="Genomic_DNA"/>
</dbReference>
<evidence type="ECO:0000313" key="19">
    <source>
        <dbReference type="EMBL" id="EBW5970103.1"/>
    </source>
</evidence>
<evidence type="ECO:0000313" key="86">
    <source>
        <dbReference type="EMBL" id="KAA8323002.1"/>
    </source>
</evidence>
<evidence type="ECO:0000313" key="36">
    <source>
        <dbReference type="EMBL" id="ECS3253089.1"/>
    </source>
</evidence>
<dbReference type="EMBL" id="AAHVVF010000022">
    <property type="protein sequence ID" value="ECA8958531.1"/>
    <property type="molecule type" value="Genomic_DNA"/>
</dbReference>
<dbReference type="EMBL" id="AAKTLY010000035">
    <property type="protein sequence ID" value="ECV5198068.1"/>
    <property type="molecule type" value="Genomic_DNA"/>
</dbReference>
<evidence type="ECO:0000313" key="81">
    <source>
        <dbReference type="EMBL" id="EDI2827934.1"/>
    </source>
</evidence>
<evidence type="ECO:0000313" key="80">
    <source>
        <dbReference type="EMBL" id="EDH8542323.1"/>
    </source>
</evidence>
<evidence type="ECO:0000313" key="22">
    <source>
        <dbReference type="EMBL" id="EBY9236329.1"/>
    </source>
</evidence>
<name>A0A3V9S5E5_SALET</name>
<dbReference type="EMBL" id="AAKJDK010000031">
    <property type="protein sequence ID" value="ECS2990347.1"/>
    <property type="molecule type" value="Genomic_DNA"/>
</dbReference>
<evidence type="ECO:0000313" key="65">
    <source>
        <dbReference type="EMBL" id="EDA6269478.1"/>
    </source>
</evidence>
<evidence type="ECO:0000313" key="85">
    <source>
        <dbReference type="EMBL" id="EDI6915493.1"/>
    </source>
</evidence>
<evidence type="ECO:0000313" key="57">
    <source>
        <dbReference type="EMBL" id="ECV3409498.1"/>
    </source>
</evidence>
<evidence type="ECO:0000313" key="43">
    <source>
        <dbReference type="EMBL" id="ECT6383648.1"/>
    </source>
</evidence>
<evidence type="ECO:0000313" key="5">
    <source>
        <dbReference type="EMBL" id="EBM9688930.1"/>
    </source>
</evidence>
<evidence type="ECO:0000313" key="34">
    <source>
        <dbReference type="EMBL" id="ECS2131800.1"/>
    </source>
</evidence>
<evidence type="ECO:0000313" key="55">
    <source>
        <dbReference type="EMBL" id="ECV0373092.1"/>
    </source>
</evidence>
<evidence type="ECO:0000313" key="25">
    <source>
        <dbReference type="EMBL" id="ECA0090056.1"/>
    </source>
</evidence>
<evidence type="ECO:0000313" key="88">
    <source>
        <dbReference type="Proteomes" id="UP000365067"/>
    </source>
</evidence>
<evidence type="ECO:0000313" key="23">
    <source>
        <dbReference type="EMBL" id="EBZ2434118.1"/>
    </source>
</evidence>
<dbReference type="EMBL" id="AAKQYR010000041">
    <property type="protein sequence ID" value="ECU7624315.1"/>
    <property type="molecule type" value="Genomic_DNA"/>
</dbReference>
<dbReference type="EMBL" id="AAKSVW010000012">
    <property type="protein sequence ID" value="ECV0334616.1"/>
    <property type="molecule type" value="Genomic_DNA"/>
</dbReference>
<evidence type="ECO:0000313" key="32">
    <source>
        <dbReference type="EMBL" id="ECB5816942.1"/>
    </source>
</evidence>
<dbReference type="EMBL" id="AAGEHN010000024">
    <property type="protein sequence ID" value="EBM9688930.1"/>
    <property type="molecule type" value="Genomic_DNA"/>
</dbReference>
<dbReference type="EMBL" id="AAMKTN010000050">
    <property type="protein sequence ID" value="EDI3731216.1"/>
    <property type="molecule type" value="Genomic_DNA"/>
</dbReference>
<evidence type="ECO:0000313" key="47">
    <source>
        <dbReference type="EMBL" id="ECU1025182.1"/>
    </source>
</evidence>
<evidence type="ECO:0000313" key="78">
    <source>
        <dbReference type="EMBL" id="EDH7232494.1"/>
    </source>
</evidence>
<evidence type="ECO:0000313" key="68">
    <source>
        <dbReference type="EMBL" id="EDB8559949.1"/>
    </source>
</evidence>
<evidence type="ECO:0000313" key="10">
    <source>
        <dbReference type="EMBL" id="EBO1631494.1"/>
    </source>
</evidence>
<dbReference type="EMBL" id="AAMLTI010000034">
    <property type="protein sequence ID" value="EDI6915493.1"/>
    <property type="molecule type" value="Genomic_DNA"/>
</dbReference>
<evidence type="ECO:0000313" key="35">
    <source>
        <dbReference type="EMBL" id="ECS2990347.1"/>
    </source>
</evidence>
<evidence type="ECO:0000313" key="66">
    <source>
        <dbReference type="EMBL" id="EDB5655105.1"/>
    </source>
</evidence>
<dbReference type="EMBL" id="AAKOWS010000048">
    <property type="protein sequence ID" value="ECU1025182.1"/>
    <property type="molecule type" value="Genomic_DNA"/>
</dbReference>
<evidence type="ECO:0000313" key="67">
    <source>
        <dbReference type="EMBL" id="EDB8290156.1"/>
    </source>
</evidence>
<dbReference type="EMBL" id="AAHYUR010000015">
    <property type="protein sequence ID" value="ECB8229850.1"/>
    <property type="molecule type" value="Genomic_DNA"/>
</dbReference>
<evidence type="ECO:0000313" key="12">
    <source>
        <dbReference type="EMBL" id="EBO2051293.1"/>
    </source>
</evidence>
<evidence type="ECO:0000313" key="82">
    <source>
        <dbReference type="EMBL" id="EDI3731216.1"/>
    </source>
</evidence>
<sequence>MARIVVYDSPEALLSAFIDSEEQALLDQVQGDVFPLEHYSIKKLLPKAHRYLSREDAVRCYCHWLRVTTSIPLLPDGEFPCLIEAYERFLTLDEYVSEYKRSYYLFCFGYGRDVSLTSGKTTNMAQVKDYRKVMEHPFKYTSLPGQRAKVQGFKQFTPYAERIYEILPFCRDDILAYWGLLLIVLLSPSTQNRMLDDFFNGKWALGADEYTRLQQTVEAILPFCESDEHRFADLLARLA</sequence>
<dbReference type="EMBL" id="AAKNKF010000008">
    <property type="protein sequence ID" value="ECT6383648.1"/>
    <property type="molecule type" value="Genomic_DNA"/>
</dbReference>
<dbReference type="EMBL" id="AAKSVH010000039">
    <property type="protein sequence ID" value="ECV0623111.1"/>
    <property type="molecule type" value="Genomic_DNA"/>
</dbReference>
<evidence type="ECO:0000313" key="87">
    <source>
        <dbReference type="Proteomes" id="UP000322839"/>
    </source>
</evidence>
<dbReference type="EMBL" id="AAHPMI010000062">
    <property type="protein sequence ID" value="EBY9109991.1"/>
    <property type="molecule type" value="Genomic_DNA"/>
</dbReference>
<dbReference type="EMBL" id="AAKPQU010000037">
    <property type="protein sequence ID" value="ECU3470723.1"/>
    <property type="molecule type" value="Genomic_DNA"/>
</dbReference>
<evidence type="ECO:0000313" key="83">
    <source>
        <dbReference type="EMBL" id="EDI4077727.1"/>
    </source>
</evidence>
<dbReference type="RefSeq" id="WP_001518348.1">
    <property type="nucleotide sequence ID" value="NZ_CP051346.1"/>
</dbReference>
<evidence type="ECO:0000313" key="75">
    <source>
        <dbReference type="EMBL" id="EDG8425362.1"/>
    </source>
</evidence>
<evidence type="ECO:0000313" key="50">
    <source>
        <dbReference type="EMBL" id="ECU3470723.1"/>
    </source>
</evidence>
<dbReference type="EMBL" id="AAKJFM010000052">
    <property type="protein sequence ID" value="ECS3253089.1"/>
    <property type="molecule type" value="Genomic_DNA"/>
</dbReference>
<evidence type="ECO:0000313" key="64">
    <source>
        <dbReference type="EMBL" id="ECW9634432.1"/>
    </source>
</evidence>
<dbReference type="Proteomes" id="UP000839903">
    <property type="component" value="Unassembled WGS sequence"/>
</dbReference>
<evidence type="ECO:0000313" key="27">
    <source>
        <dbReference type="EMBL" id="ECA4917135.1"/>
    </source>
</evidence>
<reference evidence="86 87" key="3">
    <citation type="journal article" date="2019" name="Proc. Natl. Acad. Sci. U.S.A.">
        <title>Microbiome composition shapes rapid genomic adaptation of Drosophila melanogaster.</title>
        <authorList>
            <person name="Rudman S.M."/>
            <person name="Greenblum S."/>
            <person name="Hughes R.C."/>
            <person name="Rajpurohit S."/>
            <person name="Kiratli O."/>
            <person name="Lowder D.B."/>
            <person name="Lemmon S.G."/>
            <person name="Petrov D.A."/>
            <person name="Chaston J.M."/>
            <person name="Schmidt P."/>
        </authorList>
    </citation>
    <scope>NUCLEOTIDE SEQUENCE [LARGE SCALE GENOMIC DNA]</scope>
    <source>
        <strain evidence="86 87">ME2L-19-11</strain>
    </source>
</reference>
<dbReference type="EMBL" id="AAMFEG010000024">
    <property type="protein sequence ID" value="EDG7392194.1"/>
    <property type="molecule type" value="Genomic_DNA"/>
</dbReference>
<dbReference type="EMBL" id="AAHXIE010000067">
    <property type="protein sequence ID" value="ECB3640327.1"/>
    <property type="molecule type" value="Genomic_DNA"/>
</dbReference>
<evidence type="ECO:0000313" key="13">
    <source>
        <dbReference type="EMBL" id="EBO2495331.1"/>
    </source>
</evidence>
<dbReference type="EMBL" id="AAKWYY010000002">
    <property type="protein sequence ID" value="ECW6041680.1"/>
    <property type="molecule type" value="Genomic_DNA"/>
</dbReference>
<dbReference type="EMBL" id="AAHQMV010000025">
    <property type="protein sequence ID" value="EBZ2434118.1"/>
    <property type="molecule type" value="Genomic_DNA"/>
</dbReference>
<evidence type="ECO:0000313" key="44">
    <source>
        <dbReference type="EMBL" id="ECT7069020.1"/>
    </source>
</evidence>
<evidence type="ECO:0000313" key="28">
    <source>
        <dbReference type="EMBL" id="ECA8556978.1"/>
    </source>
</evidence>
<dbReference type="AlphaFoldDB" id="A0A3V9S5E5"/>
<gene>
    <name evidence="43" type="ORF">A3179_14460</name>
    <name evidence="35" type="ORF">A3Y30_19805</name>
    <name evidence="36" type="ORF">A3Z70_21270</name>
    <name evidence="37" type="ORF">A9T32_21175</name>
    <name evidence="51" type="ORF">A9T44_00090</name>
    <name evidence="52" type="ORF">A9T50_23010</name>
    <name evidence="44" type="ORF">A9W12_11990</name>
    <name evidence="66" type="ORF">A9W30_16460</name>
    <name evidence="39" type="ORF">ACY89_23440</name>
    <name evidence="63" type="ORF">AKH67_03860</name>
    <name evidence="6" type="ORF">ALX47_03220</name>
    <name evidence="64" type="ORF">ALZ48_03860</name>
    <name evidence="34" type="ORF">APO12_20105</name>
    <name evidence="7" type="ORF">ASH16_22000</name>
    <name evidence="18" type="ORF">AUA60_07280</name>
    <name evidence="19" type="ORF">AUB25_21950</name>
    <name evidence="65" type="ORF">AYO62_21285</name>
    <name evidence="70" type="ORF">B0D29_20595</name>
    <name evidence="71" type="ORF">B6C64_20210</name>
    <name evidence="72" type="ORF">B8184_21250</name>
    <name evidence="73" type="ORF">B9R05_22100</name>
    <name evidence="67" type="ORF">BCO88_18105</name>
    <name evidence="68" type="ORF">BCP44_04810</name>
    <name evidence="20" type="ORF">BGH80_23080</name>
    <name evidence="69" type="ORF">BH531_15230</name>
    <name evidence="46" type="ORF">C6752_21255</name>
    <name evidence="74" type="ORF">CAH52_10880</name>
    <name evidence="75" type="ORF">CAH86_20425</name>
    <name evidence="77" type="ORF">CB071_18770</name>
    <name evidence="76" type="ORF">CBQ06_14780</name>
    <name evidence="78" type="ORF">CBZ91_12245</name>
    <name evidence="79" type="ORF">CCH07_22135</name>
    <name evidence="80" type="ORF">CCW64_11810</name>
    <name evidence="81" type="ORF">CDJ86_22410</name>
    <name evidence="84" type="ORF">CE351_17940</name>
    <name evidence="82" type="ORF">CEB89_22925</name>
    <name evidence="45" type="ORF">CEB92_20990</name>
    <name evidence="83" type="ORF">CED36_20305</name>
    <name evidence="85" type="ORF">CFL54_20440</name>
    <name evidence="53" type="ORF">CIR65_18225</name>
    <name evidence="56" type="ORF">D1343_18595</name>
    <name evidence="61" type="ORF">D3156_20280</name>
    <name evidence="54" type="ORF">D3E07_12640</name>
    <name evidence="55" type="ORF">D3I79_16475</name>
    <name evidence="21" type="ORF">D6273_15930</name>
    <name evidence="8" type="ORF">D6J12_19330</name>
    <name evidence="22" type="ORF">D6Y68_17925</name>
    <name evidence="23" type="ORF">D9A38_21605</name>
    <name evidence="24" type="ORF">D9U58_23260</name>
    <name evidence="62" type="ORF">DKO31_14905</name>
    <name evidence="38" type="ORF">DM626_23260</name>
    <name evidence="47" type="ORF">DM640_22255</name>
    <name evidence="59" type="ORF">DML56_19075</name>
    <name evidence="58" type="ORF">DN913_21030</name>
    <name evidence="60" type="ORF">DN953_20355</name>
    <name evidence="57" type="ORF">DOQ15_21045</name>
    <name evidence="48" type="ORF">DR951_19170</name>
    <name evidence="49" type="ORF">DT111_17885</name>
    <name evidence="40" type="ORF">DTE28_18565</name>
    <name evidence="41" type="ORF">DVE68_20025</name>
    <name evidence="42" type="ORF">DXS28_16965</name>
    <name evidence="50" type="ORF">DYO51_19215</name>
    <name evidence="33" type="ORF">E2A04_17780</name>
    <name evidence="2" type="ORF">E2K49_20425</name>
    <name evidence="11" type="ORF">E2K50_17405</name>
    <name evidence="12" type="ORF">E3B48_19545</name>
    <name evidence="86" type="ORF">E4679_03565</name>
    <name evidence="3" type="ORF">E4J19_21160</name>
    <name evidence="17" type="ORF">EA075_01140</name>
    <name evidence="9" type="ORF">EIC51_17990</name>
    <name evidence="25" type="ORF">EID80_19375</name>
    <name evidence="27" type="ORF">ELM42_20360</name>
    <name evidence="26" type="ORF">ELO16_08260</name>
    <name evidence="10" type="ORF">EOV29_07250</name>
    <name evidence="28" type="ORF">EQ864_17755</name>
    <name evidence="29" type="ORF">ER558_19590</name>
    <name evidence="30" type="ORF">ESI84_20450</name>
    <name evidence="31" type="ORF">EWR76_18700</name>
    <name evidence="1" type="ORF">EYU37_15915</name>
    <name evidence="32" type="ORF">EZK82_18535</name>
    <name evidence="4" type="ORF">FA713_20415</name>
    <name evidence="13" type="ORF">FA719_21230</name>
    <name evidence="14" type="ORF">FBD64_19565</name>
    <name evidence="15" type="ORF">FDQ73_21555</name>
    <name evidence="5" type="ORF">GL28_21555</name>
    <name evidence="16" type="ORF">JF21_15185</name>
</gene>
<dbReference type="EMBL" id="AAKLFR010000042">
    <property type="protein sequence ID" value="ECS9493653.1"/>
    <property type="molecule type" value="Genomic_DNA"/>
</dbReference>
<evidence type="ECO:0000313" key="2">
    <source>
        <dbReference type="EMBL" id="EBM8192632.1"/>
    </source>
</evidence>
<dbReference type="EMBL" id="AAKOFV010000033">
    <property type="protein sequence ID" value="ECT8992934.1"/>
    <property type="molecule type" value="Genomic_DNA"/>
</dbReference>
<evidence type="ECO:0000313" key="74">
    <source>
        <dbReference type="EMBL" id="EDG8350197.1"/>
    </source>
</evidence>
<dbReference type="EMBL" id="AAMKVI010000026">
    <property type="protein sequence ID" value="EDI4077727.1"/>
    <property type="molecule type" value="Genomic_DNA"/>
</dbReference>
<comment type="caution">
    <text evidence="9">The sequence shown here is derived from an EMBL/GenBank/DDBJ whole genome shotgun (WGS) entry which is preliminary data.</text>
</comment>
<dbReference type="Proteomes" id="UP000322839">
    <property type="component" value="Unassembled WGS sequence"/>
</dbReference>
<dbReference type="EMBL" id="AAMFMM010000010">
    <property type="protein sequence ID" value="EDG8350197.1"/>
    <property type="molecule type" value="Genomic_DNA"/>
</dbReference>
<dbReference type="EMBL" id="AAHVRN010000032">
    <property type="protein sequence ID" value="ECA8556978.1"/>
    <property type="molecule type" value="Genomic_DNA"/>
</dbReference>
<evidence type="ECO:0000313" key="16">
    <source>
        <dbReference type="EMBL" id="EBO2912399.1"/>
    </source>
</evidence>
<dbReference type="EMBL" id="AALKSI010000029">
    <property type="protein sequence ID" value="EDA6269478.1"/>
    <property type="molecule type" value="Genomic_DNA"/>
</dbReference>
<dbReference type="EMBL" id="AAHULV010000033">
    <property type="protein sequence ID" value="ECA4917135.1"/>
    <property type="molecule type" value="Genomic_DNA"/>
</dbReference>
<evidence type="ECO:0000313" key="30">
    <source>
        <dbReference type="EMBL" id="ECA8958531.1"/>
    </source>
</evidence>
<evidence type="ECO:0000313" key="18">
    <source>
        <dbReference type="EMBL" id="EBV9903678.1"/>
    </source>
</evidence>
<evidence type="ECO:0000313" key="76">
    <source>
        <dbReference type="EMBL" id="EDH4306901.1"/>
    </source>
</evidence>
<dbReference type="EMBL" id="AAKRWR010000040">
    <property type="protein sequence ID" value="ECV4439724.1"/>
    <property type="molecule type" value="Genomic_DNA"/>
</dbReference>
<dbReference type="Proteomes" id="UP000365067">
    <property type="component" value="Unassembled WGS sequence"/>
</dbReference>
<evidence type="ECO:0000313" key="53">
    <source>
        <dbReference type="EMBL" id="ECU9199277.1"/>
    </source>
</evidence>
<evidence type="ECO:0000313" key="48">
    <source>
        <dbReference type="EMBL" id="ECU2380608.1"/>
    </source>
</evidence>
<evidence type="ECO:0000313" key="11">
    <source>
        <dbReference type="EMBL" id="EBO1896692.1"/>
    </source>
</evidence>
<dbReference type="EMBL" id="AAGDUG010000066">
    <property type="protein sequence ID" value="EBM8103732.1"/>
    <property type="molecule type" value="Genomic_DNA"/>
</dbReference>
<dbReference type="EMBL" id="AAHPLT010000036">
    <property type="protein sequence ID" value="EBY9236329.1"/>
    <property type="molecule type" value="Genomic_DNA"/>
</dbReference>
<dbReference type="EMBL" id="AAKJTW010000047">
    <property type="protein sequence ID" value="ECS4926277.1"/>
    <property type="molecule type" value="Genomic_DNA"/>
</dbReference>
<evidence type="ECO:0000313" key="31">
    <source>
        <dbReference type="EMBL" id="ECB3640327.1"/>
    </source>
</evidence>
<evidence type="ECO:0000313" key="17">
    <source>
        <dbReference type="EMBL" id="EBO8338041.1"/>
    </source>
</evidence>
<evidence type="ECO:0000313" key="51">
    <source>
        <dbReference type="EMBL" id="ECU7498978.1"/>
    </source>
</evidence>
<evidence type="ECO:0000313" key="1">
    <source>
        <dbReference type="EMBL" id="EBM8103732.1"/>
    </source>
</evidence>
<evidence type="ECO:0000313" key="37">
    <source>
        <dbReference type="EMBL" id="ECS4926277.1"/>
    </source>
</evidence>
<evidence type="ECO:0000313" key="71">
    <source>
        <dbReference type="EMBL" id="EDG1031859.1"/>
    </source>
</evidence>
<dbReference type="EMBL" id="AAKIWH010000031">
    <property type="protein sequence ID" value="ECS2131800.1"/>
    <property type="molecule type" value="Genomic_DNA"/>
</dbReference>
<dbReference type="Proteomes" id="UP000839705">
    <property type="component" value="Unassembled WGS sequence"/>
</dbReference>
<dbReference type="EMBL" id="AAKQXS010000001">
    <property type="protein sequence ID" value="ECU7498978.1"/>
    <property type="molecule type" value="Genomic_DNA"/>
</dbReference>
<dbReference type="EMBL" id="AALOWW010000003">
    <property type="protein sequence ID" value="EDB8559949.1"/>
    <property type="molecule type" value="Genomic_DNA"/>
</dbReference>
<evidence type="ECO:0000313" key="73">
    <source>
        <dbReference type="EMBL" id="EDG7392194.1"/>
    </source>
</evidence>
<dbReference type="EMBL" id="AAMJAQ010000013">
    <property type="protein sequence ID" value="EDH8542323.1"/>
    <property type="molecule type" value="Genomic_DNA"/>
</dbReference>
<evidence type="ECO:0000313" key="56">
    <source>
        <dbReference type="EMBL" id="ECV0623111.1"/>
    </source>
</evidence>
<evidence type="ECO:0000313" key="62">
    <source>
        <dbReference type="EMBL" id="ECV5590062.1"/>
    </source>
</evidence>
<dbReference type="EMBL" id="AAGHTB010000033">
    <property type="protein sequence ID" value="EBO2051293.1"/>
    <property type="molecule type" value="Genomic_DNA"/>
</dbReference>
<evidence type="ECO:0000313" key="21">
    <source>
        <dbReference type="EMBL" id="EBY9109991.1"/>
    </source>
</evidence>
<dbReference type="EMBL" id="AAKLZF010000038">
    <property type="protein sequence ID" value="ECT1899528.1"/>
    <property type="molecule type" value="Genomic_DNA"/>
</dbReference>
<evidence type="ECO:0000313" key="9">
    <source>
        <dbReference type="EMBL" id="EBO1574562.1"/>
    </source>
</evidence>
<dbReference type="EMBL" id="AAGDWY010000031">
    <property type="protein sequence ID" value="EBM8422953.1"/>
    <property type="molecule type" value="Genomic_DNA"/>
</dbReference>
<evidence type="ECO:0000313" key="49">
    <source>
        <dbReference type="EMBL" id="ECU2527552.1"/>
    </source>
</evidence>
<evidence type="ECO:0000313" key="6">
    <source>
        <dbReference type="EMBL" id="EBN0509038.1"/>
    </source>
</evidence>
<dbReference type="EMBL" id="AAKSAY010000031">
    <property type="protein sequence ID" value="ECV3653116.1"/>
    <property type="molecule type" value="Genomic_DNA"/>
</dbReference>
<evidence type="ECO:0000313" key="4">
    <source>
        <dbReference type="EMBL" id="EBM8871078.1"/>
    </source>
</evidence>
<dbReference type="EMBL" id="AAGEBN010000028">
    <property type="protein sequence ID" value="EBM8871078.1"/>
    <property type="molecule type" value="Genomic_DNA"/>
</dbReference>
<dbReference type="EMBL" id="AALRRQ010000010">
    <property type="protein sequence ID" value="EDC6715801.1"/>
    <property type="molecule type" value="Genomic_DNA"/>
</dbReference>
<evidence type="ECO:0000313" key="24">
    <source>
        <dbReference type="EMBL" id="EBZ3306570.1"/>
    </source>
</evidence>
<dbReference type="Proteomes" id="UP000839723">
    <property type="component" value="Unassembled WGS sequence"/>
</dbReference>
<organism evidence="9">
    <name type="scientific">Salmonella enterica subsp. enterica serovar Kentucky</name>
    <dbReference type="NCBI Taxonomy" id="192955"/>
    <lineage>
        <taxon>Bacteria</taxon>
        <taxon>Pseudomonadati</taxon>
        <taxon>Pseudomonadota</taxon>
        <taxon>Gammaproteobacteria</taxon>
        <taxon>Enterobacterales</taxon>
        <taxon>Enterobacteriaceae</taxon>
        <taxon>Salmonella</taxon>
    </lineage>
</organism>
<evidence type="ECO:0000313" key="46">
    <source>
        <dbReference type="EMBL" id="ECU0320957.1"/>
    </source>
</evidence>
<evidence type="ECO:0000313" key="54">
    <source>
        <dbReference type="EMBL" id="ECV0334616.1"/>
    </source>
</evidence>
<evidence type="ECO:0000313" key="7">
    <source>
        <dbReference type="EMBL" id="EBN3585623.1"/>
    </source>
</evidence>
<evidence type="ECO:0000313" key="14">
    <source>
        <dbReference type="EMBL" id="EBO2527402.1"/>
    </source>
</evidence>
<dbReference type="EMBL" id="AAMHWT010000015">
    <property type="protein sequence ID" value="EDH5129274.1"/>
    <property type="molecule type" value="Genomic_DNA"/>
</dbReference>
<dbReference type="EMBL" id="AAHVUF010000041">
    <property type="protein sequence ID" value="ECA8833005.1"/>
    <property type="molecule type" value="Genomic_DNA"/>
</dbReference>
<dbReference type="EMBL" id="AAHULA010000003">
    <property type="protein sequence ID" value="ECA4440790.1"/>
    <property type="molecule type" value="Genomic_DNA"/>
</dbReference>
<dbReference type="EMBL" id="AAMEYE010000031">
    <property type="protein sequence ID" value="EDG6699795.1"/>
    <property type="molecule type" value="Genomic_DNA"/>
</dbReference>
<dbReference type="EMBL" id="AAGHQA010000009">
    <property type="protein sequence ID" value="EBO1631494.1"/>
    <property type="molecule type" value="Genomic_DNA"/>
</dbReference>
<protein>
    <submittedName>
        <fullName evidence="9">Uncharacterized protein</fullName>
    </submittedName>
</protein>
<reference evidence="9" key="5">
    <citation type="submission" date="2019-06" db="EMBL/GenBank/DDBJ databases">
        <authorList>
            <consortium name="GenomeTrakr network: Whole genome sequencing for foodborne pathogen traceback"/>
        </authorList>
    </citation>
    <scope>NUCLEOTIDE SEQUENCE</scope>
    <source>
        <strain evidence="63">15MN00359</strain>
        <strain evidence="39">CFSAN030068</strain>
        <strain evidence="6">CVM-N15245</strain>
        <strain evidence="18">CVM-N26458</strain>
        <strain evidence="19">CVM-N27249</strain>
        <strain evidence="5">FL-NRM019</strain>
        <strain evidence="9">FSIS11807908</strain>
        <strain evidence="59">FSIS11809753</strain>
        <strain evidence="62">FSIS11809920</strain>
        <strain evidence="47">FSIS11810082</strain>
        <strain evidence="48">FSIS11811171</strain>
        <strain evidence="40">FSIS11811492</strain>
        <strain evidence="41">FSIS11811977</strain>
        <strain evidence="42">FSIS11812281</strain>
        <strain evidence="21">FSIS11813729</strain>
        <strain evidence="61">FSIS11813790</strain>
        <strain evidence="8">FSIS11814114</strain>
        <strain evidence="17">FSIS11814883</strain>
        <strain evidence="25">FSIS11816006</strain>
        <strain evidence="26">FSIS11816516</strain>
        <strain evidence="30">FSIS11917264</strain>
        <strain evidence="2">FSIS11918347</strain>
        <strain evidence="11">FSIS11918574</strain>
        <strain evidence="12">FSIS11918976</strain>
        <strain evidence="72">FSIS1700275</strain>
        <strain evidence="73">FSIS1700278</strain>
        <strain evidence="75">FSIS1700345</strain>
        <strain evidence="74">FSIS1700407</strain>
        <strain evidence="76">FSIS1700727</strain>
        <strain evidence="77">FSIS1700879</strain>
        <strain evidence="80">FSIS1701118</strain>
        <strain evidence="79">FSIS1701206</strain>
        <strain evidence="81">FSIS1701380</strain>
        <strain evidence="83">FSIS1701544</strain>
        <strain evidence="45">FSIS1701847</strain>
        <strain evidence="82">FSIS1702151</strain>
        <strain evidence="84">FSIS1702153</strain>
        <strain evidence="85">FSIS1702286</strain>
        <strain evidence="53">FSIS1703277</strain>
        <strain evidence="70">FSIS1709877</strain>
        <strain evidence="60">FSIS21821682</strain>
        <strain evidence="38">FSIS21821754</strain>
        <strain evidence="57">FSIS21821883</strain>
        <strain evidence="10">FSIS21823107</strain>
        <strain evidence="31">FSIS21923418</strain>
        <strain evidence="1">FSIS21923521</strain>
        <strain evidence="32">FSIS21923565</strain>
        <strain evidence="13">FSIS21924037</strain>
        <strain evidence="4">FSIS21924041</strain>
        <strain evidence="14">FSIS21924118</strain>
        <strain evidence="15">FSIS21924205</strain>
        <strain evidence="58">FSIS31800522</strain>
        <strain evidence="49">FSIS31800719</strain>
        <strain evidence="56">FSIS31800927</strain>
        <strain evidence="54">FSIS31800955</strain>
        <strain evidence="23">FSIS31801101</strain>
        <strain evidence="24">FSIS31801138</strain>
        <strain evidence="28">FSIS31901439</strain>
        <strain evidence="29">FSIS31901449</strain>
        <strain evidence="3">FSIS31901700</strain>
        <strain evidence="20 88">IA-2010122881</strain>
        <strain evidence="7">NY-N19883</strain>
        <strain evidence="16">WAPHL_SAL-A00479</strain>
    </source>
</reference>
<dbReference type="EMBL" id="AAKLXH010000038">
    <property type="protein sequence ID" value="ECT1656216.1"/>
    <property type="molecule type" value="Genomic_DNA"/>
</dbReference>
<reference evidence="86" key="4">
    <citation type="submission" date="2019-03" db="EMBL/GenBank/DDBJ databases">
        <authorList>
            <person name="Levent G."/>
            <person name="Schlochtermeier A."/>
            <person name="Ives S.E."/>
            <person name="Norman K.N."/>
            <person name="Lawhon S.D."/>
            <person name="Loneragan G.H."/>
            <person name="Anderson R.C."/>
            <person name="Scott H.M."/>
        </authorList>
    </citation>
    <scope>NUCLEOTIDE SEQUENCE</scope>
    <source>
        <strain evidence="86">ME2L-19-11</strain>
    </source>
</reference>
<dbReference type="EMBL" id="AAGJTV010000002">
    <property type="protein sequence ID" value="EBO8338041.1"/>
    <property type="molecule type" value="Genomic_DNA"/>
</dbReference>
<evidence type="ECO:0000313" key="58">
    <source>
        <dbReference type="EMBL" id="ECV3653116.1"/>
    </source>
</evidence>
<proteinExistence type="predicted"/>
<dbReference type="EMBL" id="AAGIAU010000009">
    <property type="protein sequence ID" value="EBO2912399.1"/>
    <property type="molecule type" value="Genomic_DNA"/>
</dbReference>
<dbReference type="EMBL" id="AAMIVI010000042">
    <property type="protein sequence ID" value="EDH7972099.1"/>
    <property type="molecule type" value="Genomic_DNA"/>
</dbReference>
<dbReference type="EMBL" id="AAGDVA010000031">
    <property type="protein sequence ID" value="EBM8192632.1"/>
    <property type="molecule type" value="Genomic_DNA"/>
</dbReference>
<evidence type="ECO:0000313" key="45">
    <source>
        <dbReference type="EMBL" id="ECT8992934.1"/>
    </source>
</evidence>
<evidence type="ECO:0000313" key="79">
    <source>
        <dbReference type="EMBL" id="EDH7972099.1"/>
    </source>
</evidence>
<evidence type="ECO:0000313" key="33">
    <source>
        <dbReference type="EMBL" id="ECB8229850.1"/>
    </source>
</evidence>
<dbReference type="EMBL" id="AAHSYX010000038">
    <property type="protein sequence ID" value="ECA0090056.1"/>
    <property type="molecule type" value="Genomic_DNA"/>
</dbReference>
<dbReference type="EMBL" id="AAHJMM010000028">
    <property type="protein sequence ID" value="EBW8726596.1"/>
    <property type="molecule type" value="Genomic_DNA"/>
</dbReference>
<dbReference type="Proteomes" id="UP000839719">
    <property type="component" value="Unassembled WGS sequence"/>
</dbReference>
<evidence type="ECO:0000313" key="63">
    <source>
        <dbReference type="EMBL" id="ECW6041680.1"/>
    </source>
</evidence>
<dbReference type="EMBL" id="AAKNQD010000033">
    <property type="protein sequence ID" value="ECT7069020.1"/>
    <property type="molecule type" value="Genomic_DNA"/>
</dbReference>
<dbReference type="EMBL" id="AAGFNW010000037">
    <property type="protein sequence ID" value="EBN3585623.1"/>
    <property type="molecule type" value="Genomic_DNA"/>
</dbReference>
<evidence type="ECO:0000313" key="42">
    <source>
        <dbReference type="EMBL" id="ECT1899528.1"/>
    </source>
</evidence>
<evidence type="ECO:0000313" key="40">
    <source>
        <dbReference type="EMBL" id="ECT1151131.1"/>
    </source>
</evidence>
<dbReference type="EMBL" id="AAMFMX010000027">
    <property type="protein sequence ID" value="EDG8425362.1"/>
    <property type="molecule type" value="Genomic_DNA"/>
</dbReference>
<dbReference type="Proteomes" id="UP000839714">
    <property type="component" value="Unassembled WGS sequence"/>
</dbReference>
<dbReference type="EMBL" id="AAMIOR010000011">
    <property type="protein sequence ID" value="EDH7232494.1"/>
    <property type="molecule type" value="Genomic_DNA"/>
</dbReference>
<dbReference type="EMBL" id="AAGHMS010000058">
    <property type="protein sequence ID" value="EBO1205102.1"/>
    <property type="molecule type" value="Genomic_DNA"/>
</dbReference>
<dbReference type="EMBL" id="AAKRLS010000015">
    <property type="protein sequence ID" value="ECU9199277.1"/>
    <property type="molecule type" value="Genomic_DNA"/>
</dbReference>
<evidence type="ECO:0000313" key="15">
    <source>
        <dbReference type="EMBL" id="EBO2758100.1"/>
    </source>
</evidence>
<dbReference type="EMBL" id="AAMCZO010000037">
    <property type="protein sequence ID" value="EDG1031859.1"/>
    <property type="molecule type" value="Genomic_DNA"/>
</dbReference>
<dbReference type="EMBL" id="AAGHSH010000035">
    <property type="protein sequence ID" value="EBO1896692.1"/>
    <property type="molecule type" value="Genomic_DNA"/>
</dbReference>
<evidence type="ECO:0000313" key="72">
    <source>
        <dbReference type="EMBL" id="EDG6699795.1"/>
    </source>
</evidence>
<evidence type="ECO:0000313" key="20">
    <source>
        <dbReference type="EMBL" id="EBW8726596.1"/>
    </source>
</evidence>
<evidence type="ECO:0000313" key="84">
    <source>
        <dbReference type="EMBL" id="EDI5306137.1"/>
    </source>
</evidence>
<dbReference type="EMBL" id="AAHYAO010000037">
    <property type="protein sequence ID" value="ECB5816942.1"/>
    <property type="molecule type" value="Genomic_DNA"/>
</dbReference>
<reference evidence="34" key="1">
    <citation type="submission" date="2018-07" db="EMBL/GenBank/DDBJ databases">
        <authorList>
            <consortium name="NARMS: The National Antimicrobial Resistance Monitoring System"/>
        </authorList>
    </citation>
    <scope>NUCLEOTIDE SEQUENCE [LARGE SCALE GENOMIC DNA]</scope>
    <source>
        <strain evidence="50">CVM N17S1400</strain>
        <strain evidence="37">CVM N32749</strain>
        <strain evidence="51">CVM N32765</strain>
        <strain evidence="52">CVM N32771</strain>
        <strain evidence="44">CVM N41920</strain>
        <strain evidence="66">CVM N42332</strain>
        <strain evidence="34">CVM N54726</strain>
        <strain evidence="67">CVM N56557</strain>
        <strain evidence="36">CVM N57292F</strain>
        <strain evidence="43">CVM N57958F</strain>
        <strain evidence="35">CVM N58008</strain>
        <strain evidence="68">CVM N58670</strain>
        <strain evidence="69">CVM N62967</strain>
        <strain evidence="46">FSIS11808073</strain>
        <strain evidence="55">FSIS11813416</strain>
        <strain evidence="22">FSIS11814102</strain>
        <strain evidence="27">FSIS11816699</strain>
        <strain evidence="33">FSIS11918308</strain>
        <strain evidence="65">FSIS1505221</strain>
        <strain evidence="71">FSIS1710719</strain>
    </source>
</reference>
<evidence type="ECO:0000313" key="52">
    <source>
        <dbReference type="EMBL" id="ECU7624315.1"/>
    </source>
</evidence>
<dbReference type="EMBL" id="AAMKKX010000026">
    <property type="protein sequence ID" value="EDI2827934.1"/>
    <property type="molecule type" value="Genomic_DNA"/>
</dbReference>
<dbReference type="EMBL" id="AAGHXO010000059">
    <property type="protein sequence ID" value="EBO2527402.1"/>
    <property type="molecule type" value="Genomic_DNA"/>
</dbReference>
<dbReference type="EMBL" id="AAKPJA010000033">
    <property type="protein sequence ID" value="ECU2527552.1"/>
    <property type="molecule type" value="Genomic_DNA"/>
</dbReference>
<dbReference type="EMBL" id="AAGHZM010000056">
    <property type="protein sequence ID" value="EBO2758100.1"/>
    <property type="molecule type" value="Genomic_DNA"/>
</dbReference>
<evidence type="ECO:0000313" key="8">
    <source>
        <dbReference type="EMBL" id="EBO1205102.1"/>
    </source>
</evidence>
<dbReference type="EMBL" id="AAGEON010000002">
    <property type="protein sequence ID" value="EBN0509038.1"/>
    <property type="molecule type" value="Genomic_DNA"/>
</dbReference>
<reference evidence="64" key="2">
    <citation type="submission" date="2018-07" db="EMBL/GenBank/DDBJ databases">
        <authorList>
            <consortium name="PulseNet: The National Subtyping Network for Foodborne Disease Surveillance"/>
            <person name="Tarr C.L."/>
            <person name="Trees E."/>
            <person name="Katz L.S."/>
            <person name="Carleton-Romer H.A."/>
            <person name="Stroika S."/>
            <person name="Kucerova Z."/>
            <person name="Roache K.F."/>
            <person name="Sabol A.L."/>
            <person name="Besser J."/>
            <person name="Gerner-Smidt P."/>
        </authorList>
    </citation>
    <scope>NUCLEOTIDE SEQUENCE</scope>
    <source>
        <strain evidence="64">PNUSAS000719</strain>
        <strain evidence="78">PNUSAS013139</strain>
    </source>
</reference>
<dbReference type="EMBL" id="AAKOQU010000028">
    <property type="protein sequence ID" value="ECU0320957.1"/>
    <property type="molecule type" value="Genomic_DNA"/>
</dbReference>
<dbReference type="EMBL" id="AAKYEZ010000002">
    <property type="protein sequence ID" value="ECW9634432.1"/>
    <property type="molecule type" value="Genomic_DNA"/>
</dbReference>
<dbReference type="EMBL" id="AAMLHW010000014">
    <property type="protein sequence ID" value="EDI5306137.1"/>
    <property type="molecule type" value="Genomic_DNA"/>
</dbReference>
<dbReference type="EMBL" id="AAKSBM010000112">
    <property type="protein sequence ID" value="ECV3409498.1"/>
    <property type="molecule type" value="Genomic_DNA"/>
</dbReference>
<dbReference type="EMBL" id="AAGHPP010000034">
    <property type="protein sequence ID" value="EBO1574562.1"/>
    <property type="molecule type" value="Genomic_DNA"/>
</dbReference>
<dbReference type="EMBL" id="AALOUC010000038">
    <property type="protein sequence ID" value="EDB8290156.1"/>
    <property type="molecule type" value="Genomic_DNA"/>
</dbReference>
<dbReference type="EMBL" id="AAMARF010000025">
    <property type="protein sequence ID" value="EDF3874532.1"/>
    <property type="molecule type" value="Genomic_DNA"/>
</dbReference>
<dbReference type="EMBL" id="AAKLNX010000020">
    <property type="protein sequence ID" value="ECT0511184.1"/>
    <property type="molecule type" value="Genomic_DNA"/>
</dbReference>